<keyword evidence="4" id="KW-0378">Hydrolase</keyword>
<accession>A0AAP0RAL4</accession>
<dbReference type="FunFam" id="3.30.420.140:FF:000009">
    <property type="entry name" value="Holliday junction resolvase"/>
    <property type="match status" value="1"/>
</dbReference>
<sequence length="238" mass="26128">MALLSSLQNPFLLPSQALSLRTCALLQRNTPSPISLQSSNNGPTIRALSLDQIPPNALRRKSDPLWRGGFSLGVDLGLSRTGLALSKGFSIRPLAVLELRGQKLELRLLEIAEREEVDEFIIGLPKSSDGMETVQSNKVRSVAGRLAIRAADRGWRVYLQDEHGTSTEAVGLMIEMGLSKSARQGKIDAYAAMMVLERYFSMSGQGTELVLPKQLELQEKLRKGPPKDADFFPEVLEG</sequence>
<dbReference type="InterPro" id="IPR037027">
    <property type="entry name" value="YqgF/RNaseH-like_dom_sf"/>
</dbReference>
<evidence type="ECO:0000313" key="7">
    <source>
        <dbReference type="Proteomes" id="UP001415857"/>
    </source>
</evidence>
<dbReference type="Pfam" id="PF03652">
    <property type="entry name" value="RuvX"/>
    <property type="match status" value="1"/>
</dbReference>
<dbReference type="SUPFAM" id="SSF53098">
    <property type="entry name" value="Ribonuclease H-like"/>
    <property type="match status" value="1"/>
</dbReference>
<dbReference type="NCBIfam" id="TIGR00250">
    <property type="entry name" value="RNAse_H_YqgF"/>
    <property type="match status" value="1"/>
</dbReference>
<proteinExistence type="inferred from homology"/>
<dbReference type="PANTHER" id="PTHR33317:SF4">
    <property type="entry name" value="POLYNUCLEOTIDYL TRANSFERASE, RIBONUCLEASE H-LIKE SUPERFAMILY PROTEIN"/>
    <property type="match status" value="1"/>
</dbReference>
<keyword evidence="1" id="KW-0963">Cytoplasm</keyword>
<dbReference type="GO" id="GO:0004518">
    <property type="term" value="F:nuclease activity"/>
    <property type="evidence" value="ECO:0007669"/>
    <property type="project" value="UniProtKB-KW"/>
</dbReference>
<dbReference type="Proteomes" id="UP001415857">
    <property type="component" value="Unassembled WGS sequence"/>
</dbReference>
<dbReference type="GO" id="GO:0016787">
    <property type="term" value="F:hydrolase activity"/>
    <property type="evidence" value="ECO:0007669"/>
    <property type="project" value="UniProtKB-KW"/>
</dbReference>
<evidence type="ECO:0000256" key="1">
    <source>
        <dbReference type="ARBA" id="ARBA00022490"/>
    </source>
</evidence>
<gene>
    <name evidence="6" type="ORF">L1049_018808</name>
</gene>
<dbReference type="InterPro" id="IPR005227">
    <property type="entry name" value="YqgF"/>
</dbReference>
<name>A0AAP0RAL4_LIQFO</name>
<dbReference type="InterPro" id="IPR012337">
    <property type="entry name" value="RNaseH-like_sf"/>
</dbReference>
<dbReference type="Gene3D" id="3.30.420.140">
    <property type="entry name" value="YqgF/RNase H-like domain"/>
    <property type="match status" value="1"/>
</dbReference>
<protein>
    <recommendedName>
        <fullName evidence="5">YqgF/RNase H-like domain-containing protein</fullName>
    </recommendedName>
</protein>
<dbReference type="SMART" id="SM00732">
    <property type="entry name" value="YqgFc"/>
    <property type="match status" value="1"/>
</dbReference>
<reference evidence="6 7" key="1">
    <citation type="journal article" date="2024" name="Plant J.">
        <title>Genome sequences and population genomics reveal climatic adaptation and genomic divergence between two closely related sweetgum species.</title>
        <authorList>
            <person name="Xu W.Q."/>
            <person name="Ren C.Q."/>
            <person name="Zhang X.Y."/>
            <person name="Comes H.P."/>
            <person name="Liu X.H."/>
            <person name="Li Y.G."/>
            <person name="Kettle C.J."/>
            <person name="Jalonen R."/>
            <person name="Gaisberger H."/>
            <person name="Ma Y.Z."/>
            <person name="Qiu Y.X."/>
        </authorList>
    </citation>
    <scope>NUCLEOTIDE SEQUENCE [LARGE SCALE GENOMIC DNA]</scope>
    <source>
        <strain evidence="6">Hangzhou</strain>
    </source>
</reference>
<comment type="caution">
    <text evidence="6">The sequence shown here is derived from an EMBL/GenBank/DDBJ whole genome shotgun (WGS) entry which is preliminary data.</text>
</comment>
<keyword evidence="7" id="KW-1185">Reference proteome</keyword>
<feature type="domain" description="YqgF/RNase H-like" evidence="5">
    <location>
        <begin position="69"/>
        <end position="169"/>
    </location>
</feature>
<dbReference type="InterPro" id="IPR006641">
    <property type="entry name" value="YqgF/RNaseH-like_dom"/>
</dbReference>
<evidence type="ECO:0000259" key="5">
    <source>
        <dbReference type="SMART" id="SM00732"/>
    </source>
</evidence>
<organism evidence="6 7">
    <name type="scientific">Liquidambar formosana</name>
    <name type="common">Formosan gum</name>
    <dbReference type="NCBI Taxonomy" id="63359"/>
    <lineage>
        <taxon>Eukaryota</taxon>
        <taxon>Viridiplantae</taxon>
        <taxon>Streptophyta</taxon>
        <taxon>Embryophyta</taxon>
        <taxon>Tracheophyta</taxon>
        <taxon>Spermatophyta</taxon>
        <taxon>Magnoliopsida</taxon>
        <taxon>eudicotyledons</taxon>
        <taxon>Gunneridae</taxon>
        <taxon>Pentapetalae</taxon>
        <taxon>Saxifragales</taxon>
        <taxon>Altingiaceae</taxon>
        <taxon>Liquidambar</taxon>
    </lineage>
</organism>
<dbReference type="HAMAP" id="MF_00651">
    <property type="entry name" value="Nuclease_YqgF"/>
    <property type="match status" value="1"/>
</dbReference>
<keyword evidence="2" id="KW-0690">Ribosome biogenesis</keyword>
<dbReference type="GO" id="GO:0000967">
    <property type="term" value="P:rRNA 5'-end processing"/>
    <property type="evidence" value="ECO:0007669"/>
    <property type="project" value="TreeGrafter"/>
</dbReference>
<dbReference type="CDD" id="cd16964">
    <property type="entry name" value="YqgF"/>
    <property type="match status" value="1"/>
</dbReference>
<evidence type="ECO:0000256" key="3">
    <source>
        <dbReference type="ARBA" id="ARBA00022722"/>
    </source>
</evidence>
<evidence type="ECO:0000313" key="6">
    <source>
        <dbReference type="EMBL" id="KAK9273994.1"/>
    </source>
</evidence>
<dbReference type="AlphaFoldDB" id="A0AAP0RAL4"/>
<dbReference type="PANTHER" id="PTHR33317">
    <property type="entry name" value="POLYNUCLEOTIDYL TRANSFERASE, RIBONUCLEASE H-LIKE SUPERFAMILY PROTEIN"/>
    <property type="match status" value="1"/>
</dbReference>
<evidence type="ECO:0000256" key="2">
    <source>
        <dbReference type="ARBA" id="ARBA00022517"/>
    </source>
</evidence>
<dbReference type="EMBL" id="JBBPBK010000012">
    <property type="protein sequence ID" value="KAK9273994.1"/>
    <property type="molecule type" value="Genomic_DNA"/>
</dbReference>
<evidence type="ECO:0000256" key="4">
    <source>
        <dbReference type="ARBA" id="ARBA00022801"/>
    </source>
</evidence>
<keyword evidence="3" id="KW-0540">Nuclease</keyword>